<dbReference type="PRINTS" id="PR00035">
    <property type="entry name" value="HTHGNTR"/>
</dbReference>
<dbReference type="InterPro" id="IPR036390">
    <property type="entry name" value="WH_DNA-bd_sf"/>
</dbReference>
<dbReference type="AlphaFoldDB" id="A0A5E4VKU3"/>
<dbReference type="Pfam" id="PF07729">
    <property type="entry name" value="FCD"/>
    <property type="match status" value="1"/>
</dbReference>
<evidence type="ECO:0000313" key="7">
    <source>
        <dbReference type="Proteomes" id="UP000396788"/>
    </source>
</evidence>
<dbReference type="PANTHER" id="PTHR43537:SF24">
    <property type="entry name" value="GLUCONATE OPERON TRANSCRIPTIONAL REPRESSOR"/>
    <property type="match status" value="1"/>
</dbReference>
<gene>
    <name evidence="6" type="ORF">PCE31107_02736</name>
</gene>
<dbReference type="InterPro" id="IPR036388">
    <property type="entry name" value="WH-like_DNA-bd_sf"/>
</dbReference>
<sequence length="256" mass="28551">MHFANDGKRHVVKKAPTGKVSVGGSTNRAGGGAQTPEEAVTLPEAAYQAIRGHILDNRWSPGFQMTEQEIATEFGMSRTPVREAMLRLQQEGLIAVVPRHGMRVLPISPSDMKEIYEVLTSLEGTAAELAASKELSDEELHVLDIALDAMDDALKKDDLDAWAKADEDFHAQLLDLCGNRLIKQLVSNTWDRAHRARMVTLRLRSKPIKSTREHRAMVKAIRQRDPAAARELLRAHRERAGGELLEILEKFGLKRL</sequence>
<dbReference type="EMBL" id="CABPRY010000005">
    <property type="protein sequence ID" value="VVE12882.1"/>
    <property type="molecule type" value="Genomic_DNA"/>
</dbReference>
<accession>A0A5E4VKU3</accession>
<dbReference type="Gene3D" id="1.20.120.530">
    <property type="entry name" value="GntR ligand-binding domain-like"/>
    <property type="match status" value="1"/>
</dbReference>
<dbReference type="SMART" id="SM00345">
    <property type="entry name" value="HTH_GNTR"/>
    <property type="match status" value="1"/>
</dbReference>
<dbReference type="SMART" id="SM00895">
    <property type="entry name" value="FCD"/>
    <property type="match status" value="1"/>
</dbReference>
<feature type="region of interest" description="Disordered" evidence="4">
    <location>
        <begin position="1"/>
        <end position="36"/>
    </location>
</feature>
<evidence type="ECO:0000259" key="5">
    <source>
        <dbReference type="PROSITE" id="PS50949"/>
    </source>
</evidence>
<dbReference type="SUPFAM" id="SSF48008">
    <property type="entry name" value="GntR ligand-binding domain-like"/>
    <property type="match status" value="1"/>
</dbReference>
<dbReference type="Gene3D" id="1.10.10.10">
    <property type="entry name" value="Winged helix-like DNA-binding domain superfamily/Winged helix DNA-binding domain"/>
    <property type="match status" value="1"/>
</dbReference>
<dbReference type="Proteomes" id="UP000396788">
    <property type="component" value="Unassembled WGS sequence"/>
</dbReference>
<dbReference type="PANTHER" id="PTHR43537">
    <property type="entry name" value="TRANSCRIPTIONAL REGULATOR, GNTR FAMILY"/>
    <property type="match status" value="1"/>
</dbReference>
<name>A0A5E4VKU3_9BURK</name>
<dbReference type="InterPro" id="IPR008920">
    <property type="entry name" value="TF_FadR/GntR_C"/>
</dbReference>
<evidence type="ECO:0000256" key="4">
    <source>
        <dbReference type="SAM" id="MobiDB-lite"/>
    </source>
</evidence>
<dbReference type="Pfam" id="PF00392">
    <property type="entry name" value="GntR"/>
    <property type="match status" value="1"/>
</dbReference>
<proteinExistence type="predicted"/>
<dbReference type="GO" id="GO:0003700">
    <property type="term" value="F:DNA-binding transcription factor activity"/>
    <property type="evidence" value="ECO:0007669"/>
    <property type="project" value="InterPro"/>
</dbReference>
<keyword evidence="3" id="KW-0804">Transcription</keyword>
<dbReference type="InterPro" id="IPR000524">
    <property type="entry name" value="Tscrpt_reg_HTH_GntR"/>
</dbReference>
<feature type="domain" description="HTH gntR-type" evidence="5">
    <location>
        <begin position="40"/>
        <end position="107"/>
    </location>
</feature>
<evidence type="ECO:0000313" key="6">
    <source>
        <dbReference type="EMBL" id="VVE12882.1"/>
    </source>
</evidence>
<evidence type="ECO:0000256" key="2">
    <source>
        <dbReference type="ARBA" id="ARBA00023125"/>
    </source>
</evidence>
<dbReference type="InterPro" id="IPR011711">
    <property type="entry name" value="GntR_C"/>
</dbReference>
<keyword evidence="1" id="KW-0805">Transcription regulation</keyword>
<keyword evidence="2" id="KW-0238">DNA-binding</keyword>
<organism evidence="6 7">
    <name type="scientific">Pandoraea cepalis</name>
    <dbReference type="NCBI Taxonomy" id="2508294"/>
    <lineage>
        <taxon>Bacteria</taxon>
        <taxon>Pseudomonadati</taxon>
        <taxon>Pseudomonadota</taxon>
        <taxon>Betaproteobacteria</taxon>
        <taxon>Burkholderiales</taxon>
        <taxon>Burkholderiaceae</taxon>
        <taxon>Pandoraea</taxon>
    </lineage>
</organism>
<protein>
    <submittedName>
        <fullName evidence="6">AsnC family transcriptional regulator</fullName>
    </submittedName>
</protein>
<evidence type="ECO:0000256" key="3">
    <source>
        <dbReference type="ARBA" id="ARBA00023163"/>
    </source>
</evidence>
<dbReference type="CDD" id="cd07377">
    <property type="entry name" value="WHTH_GntR"/>
    <property type="match status" value="1"/>
</dbReference>
<reference evidence="6 7" key="1">
    <citation type="submission" date="2019-08" db="EMBL/GenBank/DDBJ databases">
        <authorList>
            <person name="Peeters C."/>
        </authorList>
    </citation>
    <scope>NUCLEOTIDE SEQUENCE [LARGE SCALE GENOMIC DNA]</scope>
    <source>
        <strain evidence="6 7">LMG 31107</strain>
    </source>
</reference>
<evidence type="ECO:0000256" key="1">
    <source>
        <dbReference type="ARBA" id="ARBA00023015"/>
    </source>
</evidence>
<dbReference type="SUPFAM" id="SSF46785">
    <property type="entry name" value="Winged helix' DNA-binding domain"/>
    <property type="match status" value="1"/>
</dbReference>
<dbReference type="GO" id="GO:0003677">
    <property type="term" value="F:DNA binding"/>
    <property type="evidence" value="ECO:0007669"/>
    <property type="project" value="UniProtKB-KW"/>
</dbReference>
<dbReference type="PROSITE" id="PS50949">
    <property type="entry name" value="HTH_GNTR"/>
    <property type="match status" value="1"/>
</dbReference>